<dbReference type="EnsemblMetazoa" id="ENSAATROPT003177">
    <property type="protein sequence ID" value="ENSAATROPP003050"/>
    <property type="gene ID" value="ENSAATROPG002518"/>
</dbReference>
<keyword evidence="7" id="KW-1185">Reference proteome</keyword>
<name>A0AAG5CW69_ANOAO</name>
<dbReference type="AlphaFoldDB" id="A0AAG5CW69"/>
<dbReference type="GO" id="GO:0006139">
    <property type="term" value="P:nucleobase-containing compound metabolic process"/>
    <property type="evidence" value="ECO:0007669"/>
    <property type="project" value="InterPro"/>
</dbReference>
<comment type="similarity">
    <text evidence="4">Belongs to the adenylate kinase family.</text>
</comment>
<organism evidence="6 7">
    <name type="scientific">Anopheles atroparvus</name>
    <name type="common">European mosquito</name>
    <dbReference type="NCBI Taxonomy" id="41427"/>
    <lineage>
        <taxon>Eukaryota</taxon>
        <taxon>Metazoa</taxon>
        <taxon>Ecdysozoa</taxon>
        <taxon>Arthropoda</taxon>
        <taxon>Hexapoda</taxon>
        <taxon>Insecta</taxon>
        <taxon>Pterygota</taxon>
        <taxon>Neoptera</taxon>
        <taxon>Endopterygota</taxon>
        <taxon>Diptera</taxon>
        <taxon>Nematocera</taxon>
        <taxon>Culicoidea</taxon>
        <taxon>Culicidae</taxon>
        <taxon>Anophelinae</taxon>
        <taxon>Anopheles</taxon>
    </lineage>
</organism>
<keyword evidence="1 4" id="KW-0808">Transferase</keyword>
<evidence type="ECO:0000256" key="5">
    <source>
        <dbReference type="SAM" id="MobiDB-lite"/>
    </source>
</evidence>
<dbReference type="Proteomes" id="UP000075880">
    <property type="component" value="Unassembled WGS sequence"/>
</dbReference>
<dbReference type="PANTHER" id="PTHR23359">
    <property type="entry name" value="NUCLEOTIDE KINASE"/>
    <property type="match status" value="1"/>
</dbReference>
<evidence type="ECO:0008006" key="8">
    <source>
        <dbReference type="Google" id="ProtNLM"/>
    </source>
</evidence>
<keyword evidence="3 4" id="KW-0418">Kinase</keyword>
<evidence type="ECO:0000313" key="6">
    <source>
        <dbReference type="EnsemblMetazoa" id="ENSAATROPP003050"/>
    </source>
</evidence>
<protein>
    <recommendedName>
        <fullName evidence="8">Adenylate kinase isoenzyme 5</fullName>
    </recommendedName>
</protein>
<evidence type="ECO:0000256" key="4">
    <source>
        <dbReference type="RuleBase" id="RU003330"/>
    </source>
</evidence>
<dbReference type="InterPro" id="IPR000850">
    <property type="entry name" value="Adenylat/UMP-CMP_kin"/>
</dbReference>
<evidence type="ECO:0000256" key="3">
    <source>
        <dbReference type="ARBA" id="ARBA00022777"/>
    </source>
</evidence>
<sequence length="342" mass="37495">MQNTGKVKFDPPKVPVIFILGGPGSGKVTHCDTLMQERRGVTHINMMDLLQQYAIGNDMQDFSQLSSRTVTEVLMLEMKMSPAAKTYLVSGYPRSMRDVVEYSEKIQVINGVILISWRQAILQKQIDYGAKLGHVVLSLAKMELENFFKNVMPVADYFDQSDMLIAINGERSPSEVYKDFRAAILDILGAQENQEALLNGVAGMGRGVDDIPGSIVSVDTAPSQPKVIAAPAHQVELNHTRTPPPPANGPARPTVGDQMARRTSHGLLQRQQSRSSLRQLPRHEDTGETATTVGYGEVFSPERFPRRGGNIPPILWVIGGPGSNKASLCLKIVAINPGWGHF</sequence>
<reference evidence="6" key="1">
    <citation type="submission" date="2024-04" db="UniProtKB">
        <authorList>
            <consortium name="EnsemblMetazoa"/>
        </authorList>
    </citation>
    <scope>IDENTIFICATION</scope>
    <source>
        <strain evidence="6">EBRO</strain>
    </source>
</reference>
<evidence type="ECO:0000256" key="2">
    <source>
        <dbReference type="ARBA" id="ARBA00022741"/>
    </source>
</evidence>
<dbReference type="Pfam" id="PF00406">
    <property type="entry name" value="ADK"/>
    <property type="match status" value="1"/>
</dbReference>
<evidence type="ECO:0000256" key="1">
    <source>
        <dbReference type="ARBA" id="ARBA00022679"/>
    </source>
</evidence>
<dbReference type="GO" id="GO:0005524">
    <property type="term" value="F:ATP binding"/>
    <property type="evidence" value="ECO:0007669"/>
    <property type="project" value="InterPro"/>
</dbReference>
<feature type="compositionally biased region" description="Low complexity" evidence="5">
    <location>
        <begin position="267"/>
        <end position="279"/>
    </location>
</feature>
<keyword evidence="2" id="KW-0547">Nucleotide-binding</keyword>
<dbReference type="GO" id="GO:0019205">
    <property type="term" value="F:nucleobase-containing compound kinase activity"/>
    <property type="evidence" value="ECO:0007669"/>
    <property type="project" value="InterPro"/>
</dbReference>
<dbReference type="PRINTS" id="PR00094">
    <property type="entry name" value="ADENYLTKNASE"/>
</dbReference>
<evidence type="ECO:0000313" key="7">
    <source>
        <dbReference type="Proteomes" id="UP000075880"/>
    </source>
</evidence>
<dbReference type="Gene3D" id="3.40.50.300">
    <property type="entry name" value="P-loop containing nucleotide triphosphate hydrolases"/>
    <property type="match status" value="1"/>
</dbReference>
<proteinExistence type="inferred from homology"/>
<dbReference type="CDD" id="cd01428">
    <property type="entry name" value="ADK"/>
    <property type="match status" value="1"/>
</dbReference>
<accession>A0AAG5CW69</accession>
<dbReference type="SUPFAM" id="SSF52540">
    <property type="entry name" value="P-loop containing nucleoside triphosphate hydrolases"/>
    <property type="match status" value="1"/>
</dbReference>
<dbReference type="InterPro" id="IPR027417">
    <property type="entry name" value="P-loop_NTPase"/>
</dbReference>
<feature type="region of interest" description="Disordered" evidence="5">
    <location>
        <begin position="237"/>
        <end position="304"/>
    </location>
</feature>